<evidence type="ECO:0000313" key="4">
    <source>
        <dbReference type="Proteomes" id="UP000799423"/>
    </source>
</evidence>
<dbReference type="AlphaFoldDB" id="A0A6A7BAV8"/>
<sequence>MPTTRPRPTNTPTPSRESLRTAIIVSVVIGTLAVCVLVCMLWSRRVRRSAKIGTRQGGCGSDMQNEGRIQRRQREVEDKNLEVGVVREPLPVYRREVGWDEKSVGVGGTDERIVGV</sequence>
<keyword evidence="2" id="KW-0812">Transmembrane</keyword>
<gene>
    <name evidence="3" type="ORF">T440DRAFT_46234</name>
</gene>
<organism evidence="3 4">
    <name type="scientific">Plenodomus tracheiphilus IPT5</name>
    <dbReference type="NCBI Taxonomy" id="1408161"/>
    <lineage>
        <taxon>Eukaryota</taxon>
        <taxon>Fungi</taxon>
        <taxon>Dikarya</taxon>
        <taxon>Ascomycota</taxon>
        <taxon>Pezizomycotina</taxon>
        <taxon>Dothideomycetes</taxon>
        <taxon>Pleosporomycetidae</taxon>
        <taxon>Pleosporales</taxon>
        <taxon>Pleosporineae</taxon>
        <taxon>Leptosphaeriaceae</taxon>
        <taxon>Plenodomus</taxon>
    </lineage>
</organism>
<keyword evidence="2" id="KW-0472">Membrane</keyword>
<name>A0A6A7BAV8_9PLEO</name>
<feature type="transmembrane region" description="Helical" evidence="2">
    <location>
        <begin position="20"/>
        <end position="42"/>
    </location>
</feature>
<evidence type="ECO:0000256" key="1">
    <source>
        <dbReference type="SAM" id="MobiDB-lite"/>
    </source>
</evidence>
<reference evidence="3" key="1">
    <citation type="submission" date="2020-01" db="EMBL/GenBank/DDBJ databases">
        <authorList>
            <consortium name="DOE Joint Genome Institute"/>
            <person name="Haridas S."/>
            <person name="Albert R."/>
            <person name="Binder M."/>
            <person name="Bloem J."/>
            <person name="Labutti K."/>
            <person name="Salamov A."/>
            <person name="Andreopoulos B."/>
            <person name="Baker S.E."/>
            <person name="Barry K."/>
            <person name="Bills G."/>
            <person name="Bluhm B.H."/>
            <person name="Cannon C."/>
            <person name="Castanera R."/>
            <person name="Culley D.E."/>
            <person name="Daum C."/>
            <person name="Ezra D."/>
            <person name="Gonzalez J.B."/>
            <person name="Henrissat B."/>
            <person name="Kuo A."/>
            <person name="Liang C."/>
            <person name="Lipzen A."/>
            <person name="Lutzoni F."/>
            <person name="Magnuson J."/>
            <person name="Mondo S."/>
            <person name="Nolan M."/>
            <person name="Ohm R."/>
            <person name="Pangilinan J."/>
            <person name="Park H.-J."/>
            <person name="Ramirez L."/>
            <person name="Alfaro M."/>
            <person name="Sun H."/>
            <person name="Tritt A."/>
            <person name="Yoshinaga Y."/>
            <person name="Zwiers L.-H."/>
            <person name="Turgeon B.G."/>
            <person name="Goodwin S.B."/>
            <person name="Spatafora J.W."/>
            <person name="Crous P.W."/>
            <person name="Grigoriev I.V."/>
        </authorList>
    </citation>
    <scope>NUCLEOTIDE SEQUENCE</scope>
    <source>
        <strain evidence="3">IPT5</strain>
    </source>
</reference>
<accession>A0A6A7BAV8</accession>
<keyword evidence="4" id="KW-1185">Reference proteome</keyword>
<protein>
    <submittedName>
        <fullName evidence="3">Uncharacterized protein</fullName>
    </submittedName>
</protein>
<dbReference type="Proteomes" id="UP000799423">
    <property type="component" value="Unassembled WGS sequence"/>
</dbReference>
<evidence type="ECO:0000256" key="2">
    <source>
        <dbReference type="SAM" id="Phobius"/>
    </source>
</evidence>
<proteinExistence type="predicted"/>
<keyword evidence="2" id="KW-1133">Transmembrane helix</keyword>
<dbReference type="OrthoDB" id="3694057at2759"/>
<dbReference type="EMBL" id="MU006300">
    <property type="protein sequence ID" value="KAF2851867.1"/>
    <property type="molecule type" value="Genomic_DNA"/>
</dbReference>
<evidence type="ECO:0000313" key="3">
    <source>
        <dbReference type="EMBL" id="KAF2851867.1"/>
    </source>
</evidence>
<feature type="region of interest" description="Disordered" evidence="1">
    <location>
        <begin position="52"/>
        <end position="74"/>
    </location>
</feature>